<comment type="caution">
    <text evidence="1">The sequence shown here is derived from an EMBL/GenBank/DDBJ whole genome shotgun (WGS) entry which is preliminary data.</text>
</comment>
<evidence type="ECO:0000313" key="1">
    <source>
        <dbReference type="EMBL" id="CAG8632430.1"/>
    </source>
</evidence>
<protein>
    <submittedName>
        <fullName evidence="1">4380_t:CDS:1</fullName>
    </submittedName>
</protein>
<evidence type="ECO:0000313" key="2">
    <source>
        <dbReference type="Proteomes" id="UP000789901"/>
    </source>
</evidence>
<name>A0ABN7UQ52_GIGMA</name>
<accession>A0ABN7UQ52</accession>
<sequence length="237" mass="28027">MTTISKWGTAQLIVSKGKSKTDVTNWEKKDFESFRKFHEISRNDFYYHIRPYKKSDLYEDLVAYLMSNINPKVSQLPPCCRFINIDSVIIDRDKETITINWIEKSDNFAKKPCYQFTLTYRATRDRFDYNNFIAKNCCGAVLVLIKISDRKIIGRYNPLDLSNMNNYNNYYFTCYDWSYVKNYPDYPKDSYTQWGTTDDRRNLDNFGSADLVLNGPHGTCSQTYYEKKISDVKDLCH</sequence>
<organism evidence="1 2">
    <name type="scientific">Gigaspora margarita</name>
    <dbReference type="NCBI Taxonomy" id="4874"/>
    <lineage>
        <taxon>Eukaryota</taxon>
        <taxon>Fungi</taxon>
        <taxon>Fungi incertae sedis</taxon>
        <taxon>Mucoromycota</taxon>
        <taxon>Glomeromycotina</taxon>
        <taxon>Glomeromycetes</taxon>
        <taxon>Diversisporales</taxon>
        <taxon>Gigasporaceae</taxon>
        <taxon>Gigaspora</taxon>
    </lineage>
</organism>
<dbReference type="Proteomes" id="UP000789901">
    <property type="component" value="Unassembled WGS sequence"/>
</dbReference>
<keyword evidence="2" id="KW-1185">Reference proteome</keyword>
<dbReference type="EMBL" id="CAJVQB010004314">
    <property type="protein sequence ID" value="CAG8632430.1"/>
    <property type="molecule type" value="Genomic_DNA"/>
</dbReference>
<reference evidence="1 2" key="1">
    <citation type="submission" date="2021-06" db="EMBL/GenBank/DDBJ databases">
        <authorList>
            <person name="Kallberg Y."/>
            <person name="Tangrot J."/>
            <person name="Rosling A."/>
        </authorList>
    </citation>
    <scope>NUCLEOTIDE SEQUENCE [LARGE SCALE GENOMIC DNA]</scope>
    <source>
        <strain evidence="1 2">120-4 pot B 10/14</strain>
    </source>
</reference>
<gene>
    <name evidence="1" type="ORF">GMARGA_LOCUS8405</name>
</gene>
<proteinExistence type="predicted"/>